<gene>
    <name evidence="2" type="ORF">L596_023984</name>
</gene>
<proteinExistence type="predicted"/>
<feature type="compositionally biased region" description="Low complexity" evidence="1">
    <location>
        <begin position="21"/>
        <end position="33"/>
    </location>
</feature>
<organism evidence="2 3">
    <name type="scientific">Steinernema carpocapsae</name>
    <name type="common">Entomopathogenic nematode</name>
    <dbReference type="NCBI Taxonomy" id="34508"/>
    <lineage>
        <taxon>Eukaryota</taxon>
        <taxon>Metazoa</taxon>
        <taxon>Ecdysozoa</taxon>
        <taxon>Nematoda</taxon>
        <taxon>Chromadorea</taxon>
        <taxon>Rhabditida</taxon>
        <taxon>Tylenchina</taxon>
        <taxon>Panagrolaimomorpha</taxon>
        <taxon>Strongyloidoidea</taxon>
        <taxon>Steinernematidae</taxon>
        <taxon>Steinernema</taxon>
    </lineage>
</organism>
<accession>A0A4U5MFB6</accession>
<name>A0A4U5MFB6_STECR</name>
<keyword evidence="3" id="KW-1185">Reference proteome</keyword>
<evidence type="ECO:0000313" key="3">
    <source>
        <dbReference type="Proteomes" id="UP000298663"/>
    </source>
</evidence>
<sequence>MFKDRHAQTSKGLSTDSLAASRSCESLRSGSSSPQLRRCAQLRSAALQVLVLCSRPLSNRFPAIDRNNGI</sequence>
<feature type="region of interest" description="Disordered" evidence="1">
    <location>
        <begin position="1"/>
        <end position="37"/>
    </location>
</feature>
<dbReference type="EMBL" id="AZBU02000008">
    <property type="protein sequence ID" value="TKR67910.1"/>
    <property type="molecule type" value="Genomic_DNA"/>
</dbReference>
<protein>
    <submittedName>
        <fullName evidence="2">Uncharacterized protein</fullName>
    </submittedName>
</protein>
<dbReference type="AlphaFoldDB" id="A0A4U5MFB6"/>
<dbReference type="Proteomes" id="UP000298663">
    <property type="component" value="Unassembled WGS sequence"/>
</dbReference>
<reference evidence="2 3" key="2">
    <citation type="journal article" date="2019" name="G3 (Bethesda)">
        <title>Hybrid Assembly of the Genome of the Entomopathogenic Nematode Steinernema carpocapsae Identifies the X-Chromosome.</title>
        <authorList>
            <person name="Serra L."/>
            <person name="Macchietto M."/>
            <person name="Macias-Munoz A."/>
            <person name="McGill C.J."/>
            <person name="Rodriguez I.M."/>
            <person name="Rodriguez B."/>
            <person name="Murad R."/>
            <person name="Mortazavi A."/>
        </authorList>
    </citation>
    <scope>NUCLEOTIDE SEQUENCE [LARGE SCALE GENOMIC DNA]</scope>
    <source>
        <strain evidence="2 3">ALL</strain>
    </source>
</reference>
<comment type="caution">
    <text evidence="2">The sequence shown here is derived from an EMBL/GenBank/DDBJ whole genome shotgun (WGS) entry which is preliminary data.</text>
</comment>
<feature type="compositionally biased region" description="Polar residues" evidence="1">
    <location>
        <begin position="9"/>
        <end position="20"/>
    </location>
</feature>
<reference evidence="2 3" key="1">
    <citation type="journal article" date="2015" name="Genome Biol.">
        <title>Comparative genomics of Steinernema reveals deeply conserved gene regulatory networks.</title>
        <authorList>
            <person name="Dillman A.R."/>
            <person name="Macchietto M."/>
            <person name="Porter C.F."/>
            <person name="Rogers A."/>
            <person name="Williams B."/>
            <person name="Antoshechkin I."/>
            <person name="Lee M.M."/>
            <person name="Goodwin Z."/>
            <person name="Lu X."/>
            <person name="Lewis E.E."/>
            <person name="Goodrich-Blair H."/>
            <person name="Stock S.P."/>
            <person name="Adams B.J."/>
            <person name="Sternberg P.W."/>
            <person name="Mortazavi A."/>
        </authorList>
    </citation>
    <scope>NUCLEOTIDE SEQUENCE [LARGE SCALE GENOMIC DNA]</scope>
    <source>
        <strain evidence="2 3">ALL</strain>
    </source>
</reference>
<evidence type="ECO:0000313" key="2">
    <source>
        <dbReference type="EMBL" id="TKR67910.1"/>
    </source>
</evidence>
<evidence type="ECO:0000256" key="1">
    <source>
        <dbReference type="SAM" id="MobiDB-lite"/>
    </source>
</evidence>